<accession>A0AA35K4L4</accession>
<keyword evidence="2" id="KW-1185">Reference proteome</keyword>
<dbReference type="SUPFAM" id="SSF57392">
    <property type="entry name" value="Defensin-like"/>
    <property type="match status" value="1"/>
</dbReference>
<dbReference type="EMBL" id="OX395128">
    <property type="protein sequence ID" value="CAI5771420.1"/>
    <property type="molecule type" value="Genomic_DNA"/>
</dbReference>
<sequence length="160" mass="18330">MTNHPGSQETGFYFVTSEQHERENGLHVQIFDSDIFFISELELQEDDGHWWPLCPVSVGPMGVFRLLIFALSWMNLAAEDNPFDPNLSRDLLMCWLDKGLCSKHTCPFLSRTTAPCGKRAVCCTSIVTNMWLCGFVWNMWQRKPMLCEVHSRKVGQSLQG</sequence>
<organism evidence="1 2">
    <name type="scientific">Podarcis lilfordi</name>
    <name type="common">Lilford's wall lizard</name>
    <dbReference type="NCBI Taxonomy" id="74358"/>
    <lineage>
        <taxon>Eukaryota</taxon>
        <taxon>Metazoa</taxon>
        <taxon>Chordata</taxon>
        <taxon>Craniata</taxon>
        <taxon>Vertebrata</taxon>
        <taxon>Euteleostomi</taxon>
        <taxon>Lepidosauria</taxon>
        <taxon>Squamata</taxon>
        <taxon>Bifurcata</taxon>
        <taxon>Unidentata</taxon>
        <taxon>Episquamata</taxon>
        <taxon>Laterata</taxon>
        <taxon>Lacertibaenia</taxon>
        <taxon>Lacertidae</taxon>
        <taxon>Podarcis</taxon>
    </lineage>
</organism>
<proteinExistence type="predicted"/>
<evidence type="ECO:0000313" key="2">
    <source>
        <dbReference type="Proteomes" id="UP001178461"/>
    </source>
</evidence>
<dbReference type="Proteomes" id="UP001178461">
    <property type="component" value="Chromosome 3"/>
</dbReference>
<name>A0AA35K4L4_9SAUR</name>
<protein>
    <submittedName>
        <fullName evidence="1">Uncharacterized protein</fullName>
    </submittedName>
</protein>
<dbReference type="AlphaFoldDB" id="A0AA35K4L4"/>
<evidence type="ECO:0000313" key="1">
    <source>
        <dbReference type="EMBL" id="CAI5771420.1"/>
    </source>
</evidence>
<gene>
    <name evidence="1" type="ORF">PODLI_1B019395</name>
</gene>
<reference evidence="1" key="1">
    <citation type="submission" date="2022-12" db="EMBL/GenBank/DDBJ databases">
        <authorList>
            <person name="Alioto T."/>
            <person name="Alioto T."/>
            <person name="Gomez Garrido J."/>
        </authorList>
    </citation>
    <scope>NUCLEOTIDE SEQUENCE</scope>
</reference>